<sequence>MTADTAAPTLVRALTRRDLAGILLNAMVGAGMLAAPAKVYAVTGGWSFTVLLLSAMALLPLILCFADLGSRFSGTGGPYLYVRDGLGRIPAFAAGWLLWIAQVMSTATLANLFVSYLAGFAPILESGVPRLATIGLLGAVMIGVVIVGISPSARVSNALIVIKVAFVALFLIAGLPFVDLGRVETGATPAIDDFATAMLVYLFAYTGFERGAVLAGEARDPKRDMPAALGISMIVATLAYAAVLLVCIGTLADPSTTDRPLAEAGRLLYGSIGAVAVSAGAITVILGTLFVIGIGMPRVLLALADDGQVPTRFAAIHPRWRTPWIAILLSGVLSYVAAMASDLLTALTISTGSRLISYILSCIALWRLRNRADAPPAMFKLPAGGIIALFTAALFTGVLLLGATNELPALAVVTAGGFVLLLFGKRRAA</sequence>
<organism evidence="7 8">
    <name type="scientific">Sphingoaurantiacus capsulatus</name>
    <dbReference type="NCBI Taxonomy" id="1771310"/>
    <lineage>
        <taxon>Bacteria</taxon>
        <taxon>Pseudomonadati</taxon>
        <taxon>Pseudomonadota</taxon>
        <taxon>Alphaproteobacteria</taxon>
        <taxon>Sphingomonadales</taxon>
        <taxon>Sphingosinicellaceae</taxon>
        <taxon>Sphingoaurantiacus</taxon>
    </lineage>
</organism>
<comment type="caution">
    <text evidence="7">The sequence shown here is derived from an EMBL/GenBank/DDBJ whole genome shotgun (WGS) entry which is preliminary data.</text>
</comment>
<keyword evidence="4 6" id="KW-1133">Transmembrane helix</keyword>
<evidence type="ECO:0000313" key="8">
    <source>
        <dbReference type="Proteomes" id="UP001595615"/>
    </source>
</evidence>
<accession>A0ABV7X8P0</accession>
<evidence type="ECO:0000256" key="5">
    <source>
        <dbReference type="ARBA" id="ARBA00023136"/>
    </source>
</evidence>
<dbReference type="RefSeq" id="WP_380856816.1">
    <property type="nucleotide sequence ID" value="NZ_JBHRXV010000003.1"/>
</dbReference>
<feature type="transmembrane region" description="Helical" evidence="6">
    <location>
        <begin position="190"/>
        <end position="208"/>
    </location>
</feature>
<evidence type="ECO:0000256" key="6">
    <source>
        <dbReference type="SAM" id="Phobius"/>
    </source>
</evidence>
<feature type="transmembrane region" description="Helical" evidence="6">
    <location>
        <begin position="272"/>
        <end position="301"/>
    </location>
</feature>
<dbReference type="InterPro" id="IPR002293">
    <property type="entry name" value="AA/rel_permease1"/>
</dbReference>
<dbReference type="Proteomes" id="UP001595615">
    <property type="component" value="Unassembled WGS sequence"/>
</dbReference>
<keyword evidence="5 6" id="KW-0472">Membrane</keyword>
<evidence type="ECO:0000256" key="3">
    <source>
        <dbReference type="ARBA" id="ARBA00022692"/>
    </source>
</evidence>
<protein>
    <submittedName>
        <fullName evidence="7">APC family permease</fullName>
    </submittedName>
</protein>
<dbReference type="Pfam" id="PF13520">
    <property type="entry name" value="AA_permease_2"/>
    <property type="match status" value="1"/>
</dbReference>
<feature type="transmembrane region" description="Helical" evidence="6">
    <location>
        <begin position="46"/>
        <end position="68"/>
    </location>
</feature>
<dbReference type="Gene3D" id="1.20.1740.10">
    <property type="entry name" value="Amino acid/polyamine transporter I"/>
    <property type="match status" value="1"/>
</dbReference>
<evidence type="ECO:0000256" key="4">
    <source>
        <dbReference type="ARBA" id="ARBA00022989"/>
    </source>
</evidence>
<gene>
    <name evidence="7" type="ORF">ACFOMD_03310</name>
</gene>
<feature type="transmembrane region" description="Helical" evidence="6">
    <location>
        <begin position="19"/>
        <end position="40"/>
    </location>
</feature>
<dbReference type="InterPro" id="IPR050367">
    <property type="entry name" value="APC_superfamily"/>
</dbReference>
<reference evidence="8" key="1">
    <citation type="journal article" date="2019" name="Int. J. Syst. Evol. Microbiol.">
        <title>The Global Catalogue of Microorganisms (GCM) 10K type strain sequencing project: providing services to taxonomists for standard genome sequencing and annotation.</title>
        <authorList>
            <consortium name="The Broad Institute Genomics Platform"/>
            <consortium name="The Broad Institute Genome Sequencing Center for Infectious Disease"/>
            <person name="Wu L."/>
            <person name="Ma J."/>
        </authorList>
    </citation>
    <scope>NUCLEOTIDE SEQUENCE [LARGE SCALE GENOMIC DNA]</scope>
    <source>
        <strain evidence="8">KCTC 42644</strain>
    </source>
</reference>
<keyword evidence="3 6" id="KW-0812">Transmembrane</keyword>
<feature type="transmembrane region" description="Helical" evidence="6">
    <location>
        <begin position="229"/>
        <end position="252"/>
    </location>
</feature>
<comment type="subcellular location">
    <subcellularLocation>
        <location evidence="1">Cell membrane</location>
        <topology evidence="1">Multi-pass membrane protein</topology>
    </subcellularLocation>
</comment>
<feature type="transmembrane region" description="Helical" evidence="6">
    <location>
        <begin position="346"/>
        <end position="366"/>
    </location>
</feature>
<dbReference type="EMBL" id="JBHRXV010000003">
    <property type="protein sequence ID" value="MFC3711583.1"/>
    <property type="molecule type" value="Genomic_DNA"/>
</dbReference>
<feature type="transmembrane region" description="Helical" evidence="6">
    <location>
        <begin position="407"/>
        <end position="424"/>
    </location>
</feature>
<keyword evidence="8" id="KW-1185">Reference proteome</keyword>
<dbReference type="PANTHER" id="PTHR42770:SF7">
    <property type="entry name" value="MEMBRANE PROTEIN"/>
    <property type="match status" value="1"/>
</dbReference>
<evidence type="ECO:0000256" key="2">
    <source>
        <dbReference type="ARBA" id="ARBA00022475"/>
    </source>
</evidence>
<proteinExistence type="predicted"/>
<keyword evidence="2" id="KW-1003">Cell membrane</keyword>
<dbReference type="PANTHER" id="PTHR42770">
    <property type="entry name" value="AMINO ACID TRANSPORTER-RELATED"/>
    <property type="match status" value="1"/>
</dbReference>
<feature type="transmembrane region" description="Helical" evidence="6">
    <location>
        <begin position="131"/>
        <end position="151"/>
    </location>
</feature>
<feature type="transmembrane region" description="Helical" evidence="6">
    <location>
        <begin position="322"/>
        <end position="340"/>
    </location>
</feature>
<evidence type="ECO:0000256" key="1">
    <source>
        <dbReference type="ARBA" id="ARBA00004651"/>
    </source>
</evidence>
<feature type="transmembrane region" description="Helical" evidence="6">
    <location>
        <begin position="378"/>
        <end position="401"/>
    </location>
</feature>
<feature type="transmembrane region" description="Helical" evidence="6">
    <location>
        <begin position="89"/>
        <end position="119"/>
    </location>
</feature>
<dbReference type="PIRSF" id="PIRSF006060">
    <property type="entry name" value="AA_transporter"/>
    <property type="match status" value="1"/>
</dbReference>
<name>A0ABV7X8P0_9SPHN</name>
<feature type="transmembrane region" description="Helical" evidence="6">
    <location>
        <begin position="158"/>
        <end position="178"/>
    </location>
</feature>
<evidence type="ECO:0000313" key="7">
    <source>
        <dbReference type="EMBL" id="MFC3711583.1"/>
    </source>
</evidence>